<dbReference type="EMBL" id="PQFF01000331">
    <property type="protein sequence ID" value="RHZ59183.1"/>
    <property type="molecule type" value="Genomic_DNA"/>
</dbReference>
<keyword evidence="6" id="KW-1185">Reference proteome</keyword>
<sequence length="249" mass="28287">MNNPSKTNNAGPSTLGKRKATDDKDGSSVAKMRATKNRRFLSAAKRKGKKGREARHVKVCNDDTKARIGRAMSQPMYLIDHKEIDPTKREYTVLGPTGLVYTTVISKTLTCSCPDFASGFHCKHLLFVLLRILKVDRNSDLIFQKALVGFELKSIFNNSPNIVLQPNEMEVRQLKLLASRNQRNRKSIEGNCQVCFDALGNQKILIWCEECGNNIHQECFTEWETSLPADQNVTCVYCRAEWEYSYLEC</sequence>
<dbReference type="PROSITE" id="PS50966">
    <property type="entry name" value="ZF_SWIM"/>
    <property type="match status" value="1"/>
</dbReference>
<dbReference type="Pfam" id="PF04434">
    <property type="entry name" value="SWIM"/>
    <property type="match status" value="1"/>
</dbReference>
<dbReference type="InterPro" id="IPR007527">
    <property type="entry name" value="Znf_SWIM"/>
</dbReference>
<feature type="domain" description="SWIM-type" evidence="4">
    <location>
        <begin position="101"/>
        <end position="133"/>
    </location>
</feature>
<dbReference type="InterPro" id="IPR013083">
    <property type="entry name" value="Znf_RING/FYVE/PHD"/>
</dbReference>
<dbReference type="AlphaFoldDB" id="A0A397HCX5"/>
<reference evidence="5 6" key="1">
    <citation type="submission" date="2018-08" db="EMBL/GenBank/DDBJ databases">
        <title>Genome and evolution of the arbuscular mycorrhizal fungus Diversispora epigaea (formerly Glomus versiforme) and its bacterial endosymbionts.</title>
        <authorList>
            <person name="Sun X."/>
            <person name="Fei Z."/>
            <person name="Harrison M."/>
        </authorList>
    </citation>
    <scope>NUCLEOTIDE SEQUENCE [LARGE SCALE GENOMIC DNA]</scope>
    <source>
        <strain evidence="5 6">IT104</strain>
    </source>
</reference>
<comment type="caution">
    <text evidence="5">The sequence shown here is derived from an EMBL/GenBank/DDBJ whole genome shotgun (WGS) entry which is preliminary data.</text>
</comment>
<dbReference type="STRING" id="1348612.A0A397HCX5"/>
<evidence type="ECO:0000259" key="3">
    <source>
        <dbReference type="PROSITE" id="PS50089"/>
    </source>
</evidence>
<dbReference type="SUPFAM" id="SSF57850">
    <property type="entry name" value="RING/U-box"/>
    <property type="match status" value="1"/>
</dbReference>
<evidence type="ECO:0000256" key="2">
    <source>
        <dbReference type="SAM" id="MobiDB-lite"/>
    </source>
</evidence>
<evidence type="ECO:0000313" key="6">
    <source>
        <dbReference type="Proteomes" id="UP000266861"/>
    </source>
</evidence>
<gene>
    <name evidence="5" type="ORF">Glove_365g213</name>
</gene>
<keyword evidence="1" id="KW-0479">Metal-binding</keyword>
<protein>
    <recommendedName>
        <fullName evidence="7">SWIM-type domain-containing protein</fullName>
    </recommendedName>
</protein>
<feature type="domain" description="RING-type" evidence="3">
    <location>
        <begin position="192"/>
        <end position="239"/>
    </location>
</feature>
<keyword evidence="1" id="KW-0862">Zinc</keyword>
<dbReference type="PROSITE" id="PS50089">
    <property type="entry name" value="ZF_RING_2"/>
    <property type="match status" value="1"/>
</dbReference>
<feature type="compositionally biased region" description="Polar residues" evidence="2">
    <location>
        <begin position="1"/>
        <end position="12"/>
    </location>
</feature>
<dbReference type="InterPro" id="IPR039903">
    <property type="entry name" value="Zswim2"/>
</dbReference>
<dbReference type="InterPro" id="IPR001841">
    <property type="entry name" value="Znf_RING"/>
</dbReference>
<name>A0A397HCX5_9GLOM</name>
<feature type="compositionally biased region" description="Basic residues" evidence="2">
    <location>
        <begin position="33"/>
        <end position="53"/>
    </location>
</feature>
<feature type="region of interest" description="Disordered" evidence="2">
    <location>
        <begin position="1"/>
        <end position="53"/>
    </location>
</feature>
<dbReference type="Gene3D" id="3.30.40.10">
    <property type="entry name" value="Zinc/RING finger domain, C3HC4 (zinc finger)"/>
    <property type="match status" value="1"/>
</dbReference>
<dbReference type="PANTHER" id="PTHR21540:SF0">
    <property type="entry name" value="PHD FAMILY PROTEIN"/>
    <property type="match status" value="1"/>
</dbReference>
<dbReference type="PANTHER" id="PTHR21540">
    <property type="entry name" value="RING FINGER AND SWIM DOMAIN-CONTAINING PROTEIN 2"/>
    <property type="match status" value="1"/>
</dbReference>
<evidence type="ECO:0000256" key="1">
    <source>
        <dbReference type="PROSITE-ProRule" id="PRU00175"/>
    </source>
</evidence>
<organism evidence="5 6">
    <name type="scientific">Diversispora epigaea</name>
    <dbReference type="NCBI Taxonomy" id="1348612"/>
    <lineage>
        <taxon>Eukaryota</taxon>
        <taxon>Fungi</taxon>
        <taxon>Fungi incertae sedis</taxon>
        <taxon>Mucoromycota</taxon>
        <taxon>Glomeromycotina</taxon>
        <taxon>Glomeromycetes</taxon>
        <taxon>Diversisporales</taxon>
        <taxon>Diversisporaceae</taxon>
        <taxon>Diversispora</taxon>
    </lineage>
</organism>
<dbReference type="GO" id="GO:0008270">
    <property type="term" value="F:zinc ion binding"/>
    <property type="evidence" value="ECO:0007669"/>
    <property type="project" value="UniProtKB-KW"/>
</dbReference>
<evidence type="ECO:0000259" key="4">
    <source>
        <dbReference type="PROSITE" id="PS50966"/>
    </source>
</evidence>
<dbReference type="OrthoDB" id="2213870at2759"/>
<dbReference type="GO" id="GO:0061630">
    <property type="term" value="F:ubiquitin protein ligase activity"/>
    <property type="evidence" value="ECO:0007669"/>
    <property type="project" value="InterPro"/>
</dbReference>
<evidence type="ECO:0008006" key="7">
    <source>
        <dbReference type="Google" id="ProtNLM"/>
    </source>
</evidence>
<proteinExistence type="predicted"/>
<dbReference type="Proteomes" id="UP000266861">
    <property type="component" value="Unassembled WGS sequence"/>
</dbReference>
<accession>A0A397HCX5</accession>
<keyword evidence="1" id="KW-0863">Zinc-finger</keyword>
<evidence type="ECO:0000313" key="5">
    <source>
        <dbReference type="EMBL" id="RHZ59183.1"/>
    </source>
</evidence>